<dbReference type="Gene3D" id="3.90.190.10">
    <property type="entry name" value="Protein tyrosine phosphatase superfamily"/>
    <property type="match status" value="1"/>
</dbReference>
<dbReference type="OMA" id="FAWQGMQ"/>
<evidence type="ECO:0000256" key="5">
    <source>
        <dbReference type="SAM" id="MobiDB-lite"/>
    </source>
</evidence>
<dbReference type="AlphaFoldDB" id="A0A4P7NIT5"/>
<reference evidence="6 7" key="1">
    <citation type="journal article" date="2019" name="Mol. Biol. Evol.">
        <title>Blast fungal genomes show frequent chromosomal changes, gene gains and losses, and effector gene turnover.</title>
        <authorList>
            <person name="Gomez Luciano L.B."/>
            <person name="Jason Tsai I."/>
            <person name="Chuma I."/>
            <person name="Tosa Y."/>
            <person name="Chen Y.H."/>
            <person name="Li J.Y."/>
            <person name="Li M.Y."/>
            <person name="Jade Lu M.Y."/>
            <person name="Nakayashiki H."/>
            <person name="Li W.H."/>
        </authorList>
    </citation>
    <scope>NUCLEOTIDE SEQUENCE [LARGE SCALE GENOMIC DNA]</scope>
    <source>
        <strain evidence="6">MZ5-1-6</strain>
    </source>
</reference>
<evidence type="ECO:0000313" key="6">
    <source>
        <dbReference type="EMBL" id="QBZ61935.1"/>
    </source>
</evidence>
<evidence type="ECO:0000313" key="7">
    <source>
        <dbReference type="Proteomes" id="UP000294847"/>
    </source>
</evidence>
<dbReference type="SMR" id="A0A4P7NIT5"/>
<dbReference type="SUPFAM" id="SSF52799">
    <property type="entry name" value="(Phosphotyrosine protein) phosphatases II"/>
    <property type="match status" value="1"/>
</dbReference>
<dbReference type="EMBL" id="CP034207">
    <property type="protein sequence ID" value="QBZ61935.1"/>
    <property type="molecule type" value="Genomic_DNA"/>
</dbReference>
<dbReference type="PANTHER" id="PTHR45848">
    <property type="entry name" value="DUAL SPECIFICITY PROTEIN PHOSPHATASE 12 FAMILY MEMBER"/>
    <property type="match status" value="1"/>
</dbReference>
<dbReference type="CDD" id="cd14518">
    <property type="entry name" value="DSP_fungal_YVH1"/>
    <property type="match status" value="1"/>
</dbReference>
<feature type="region of interest" description="Disordered" evidence="5">
    <location>
        <begin position="82"/>
        <end position="116"/>
    </location>
</feature>
<organism evidence="6 7">
    <name type="scientific">Pyricularia oryzae</name>
    <name type="common">Rice blast fungus</name>
    <name type="synonym">Magnaporthe oryzae</name>
    <dbReference type="NCBI Taxonomy" id="318829"/>
    <lineage>
        <taxon>Eukaryota</taxon>
        <taxon>Fungi</taxon>
        <taxon>Dikarya</taxon>
        <taxon>Ascomycota</taxon>
        <taxon>Pezizomycotina</taxon>
        <taxon>Sordariomycetes</taxon>
        <taxon>Sordariomycetidae</taxon>
        <taxon>Magnaporthales</taxon>
        <taxon>Pyriculariaceae</taxon>
        <taxon>Pyricularia</taxon>
    </lineage>
</organism>
<dbReference type="GO" id="GO:0008138">
    <property type="term" value="F:protein tyrosine/serine/threonine phosphatase activity"/>
    <property type="evidence" value="ECO:0007669"/>
    <property type="project" value="InterPro"/>
</dbReference>
<accession>A0A4P7NIT5</accession>
<dbReference type="Proteomes" id="UP000294847">
    <property type="component" value="Chromosome 4"/>
</dbReference>
<protein>
    <recommendedName>
        <fullName evidence="2">protein-tyrosine-phosphatase</fullName>
        <ecNumber evidence="2">3.1.3.48</ecNumber>
    </recommendedName>
</protein>
<keyword evidence="3" id="KW-0378">Hydrolase</keyword>
<dbReference type="PROSITE" id="PS00028">
    <property type="entry name" value="ZINC_FINGER_C2H2_1"/>
    <property type="match status" value="1"/>
</dbReference>
<keyword evidence="4" id="KW-0904">Protein phosphatase</keyword>
<sequence length="393" mass="43622">MALSRINGNEELYVGGVFALRRVQTLEEKNITHIVSVIDYSLEKYQELRGKFQHMSIDIDDVEDADLLRHFPKLVRFIDGALHPAGHDDDDQGTSDGDTDKGAQTSPHGSEGGQRGNAVYVHCAMGKSRSVTAVCAYLMHKHPARFGAADRSNPDRETAARAATQAAVDWVRQTREIAEPNDGFMKQLALWWEMGTPADADDAVERHPVYQRWLYKREVEESIRIGRAPDWVRFEDEESAKEEDAAATAGPDAQSKVEMRCKKCRRVLTTQRFIVPHSPAHPTSHKTMPACPHVFVEPLSWMRPVLETGELDGRLTCPGAKCGASIGRYSWLGFKCSCGEWVCPAFSLQRSKVDEVAVAATAARGARSGGSDNVEDPRARLGIRMPPSLRENL</sequence>
<dbReference type="InterPro" id="IPR013087">
    <property type="entry name" value="Znf_C2H2_type"/>
</dbReference>
<dbReference type="InterPro" id="IPR029021">
    <property type="entry name" value="Prot-tyrosine_phosphatase-like"/>
</dbReference>
<evidence type="ECO:0000256" key="1">
    <source>
        <dbReference type="ARBA" id="ARBA00008601"/>
    </source>
</evidence>
<evidence type="ECO:0000256" key="3">
    <source>
        <dbReference type="ARBA" id="ARBA00022801"/>
    </source>
</evidence>
<comment type="similarity">
    <text evidence="1">Belongs to the protein-tyrosine phosphatase family. Non-receptor class dual specificity subfamily.</text>
</comment>
<dbReference type="EC" id="3.1.3.48" evidence="2"/>
<dbReference type="PANTHER" id="PTHR45848:SF4">
    <property type="entry name" value="DUAL SPECIFICITY PROTEIN PHOSPHATASE 12"/>
    <property type="match status" value="1"/>
</dbReference>
<dbReference type="GO" id="GO:0005634">
    <property type="term" value="C:nucleus"/>
    <property type="evidence" value="ECO:0007669"/>
    <property type="project" value="TreeGrafter"/>
</dbReference>
<dbReference type="GO" id="GO:0004725">
    <property type="term" value="F:protein tyrosine phosphatase activity"/>
    <property type="evidence" value="ECO:0007669"/>
    <property type="project" value="UniProtKB-EC"/>
</dbReference>
<name>A0A4P7NIT5_PYROR</name>
<evidence type="ECO:0000256" key="4">
    <source>
        <dbReference type="ARBA" id="ARBA00022912"/>
    </source>
</evidence>
<proteinExistence type="inferred from homology"/>
<dbReference type="InterPro" id="IPR016278">
    <property type="entry name" value="DUSP12"/>
</dbReference>
<gene>
    <name evidence="6" type="ORF">PoMZ_08896</name>
</gene>
<dbReference type="SMART" id="SM00195">
    <property type="entry name" value="DSPc"/>
    <property type="match status" value="1"/>
</dbReference>
<evidence type="ECO:0000256" key="2">
    <source>
        <dbReference type="ARBA" id="ARBA00013064"/>
    </source>
</evidence>
<dbReference type="PIRSF" id="PIRSF000941">
    <property type="entry name" value="DUSP12"/>
    <property type="match status" value="1"/>
</dbReference>
<dbReference type="PROSITE" id="PS50056">
    <property type="entry name" value="TYR_PHOSPHATASE_2"/>
    <property type="match status" value="1"/>
</dbReference>
<dbReference type="PROSITE" id="PS50054">
    <property type="entry name" value="TYR_PHOSPHATASE_DUAL"/>
    <property type="match status" value="1"/>
</dbReference>
<dbReference type="InterPro" id="IPR000387">
    <property type="entry name" value="Tyr_Pase_dom"/>
</dbReference>
<dbReference type="InterPro" id="IPR020422">
    <property type="entry name" value="TYR_PHOSPHATASE_DUAL_dom"/>
</dbReference>